<accession>A0A502CL44</accession>
<comment type="caution">
    <text evidence="3">The sequence shown here is derived from an EMBL/GenBank/DDBJ whole genome shotgun (WGS) entry which is preliminary data.</text>
</comment>
<proteinExistence type="predicted"/>
<evidence type="ECO:0000313" key="3">
    <source>
        <dbReference type="EMBL" id="TPG13638.1"/>
    </source>
</evidence>
<reference evidence="3 4" key="1">
    <citation type="journal article" date="2019" name="Environ. Microbiol.">
        <title>Species interactions and distinct microbial communities in high Arctic permafrost affected cryosols are associated with the CH4 and CO2 gas fluxes.</title>
        <authorList>
            <person name="Altshuler I."/>
            <person name="Hamel J."/>
            <person name="Turney S."/>
            <person name="Magnuson E."/>
            <person name="Levesque R."/>
            <person name="Greer C."/>
            <person name="Whyte L.G."/>
        </authorList>
    </citation>
    <scope>NUCLEOTIDE SEQUENCE [LARGE SCALE GENOMIC DNA]</scope>
    <source>
        <strain evidence="3 4">S5.1</strain>
    </source>
</reference>
<name>A0A502CL44_9SPHN</name>
<dbReference type="SUPFAM" id="SSF54427">
    <property type="entry name" value="NTF2-like"/>
    <property type="match status" value="1"/>
</dbReference>
<dbReference type="Proteomes" id="UP000318413">
    <property type="component" value="Unassembled WGS sequence"/>
</dbReference>
<evidence type="ECO:0000259" key="2">
    <source>
        <dbReference type="Pfam" id="PF14534"/>
    </source>
</evidence>
<dbReference type="RefSeq" id="WP_140868969.1">
    <property type="nucleotide sequence ID" value="NZ_RCZK01000003.1"/>
</dbReference>
<gene>
    <name evidence="3" type="ORF">EAH84_05515</name>
</gene>
<evidence type="ECO:0000256" key="1">
    <source>
        <dbReference type="SAM" id="SignalP"/>
    </source>
</evidence>
<dbReference type="OrthoDB" id="7375768at2"/>
<feature type="domain" description="DUF4440" evidence="2">
    <location>
        <begin position="38"/>
        <end position="152"/>
    </location>
</feature>
<feature type="signal peptide" evidence="1">
    <location>
        <begin position="1"/>
        <end position="23"/>
    </location>
</feature>
<dbReference type="EMBL" id="RCZK01000003">
    <property type="protein sequence ID" value="TPG13638.1"/>
    <property type="molecule type" value="Genomic_DNA"/>
</dbReference>
<keyword evidence="4" id="KW-1185">Reference proteome</keyword>
<dbReference type="Pfam" id="PF14534">
    <property type="entry name" value="DUF4440"/>
    <property type="match status" value="1"/>
</dbReference>
<dbReference type="InterPro" id="IPR027843">
    <property type="entry name" value="DUF4440"/>
</dbReference>
<organism evidence="3 4">
    <name type="scientific">Sphingomonas oligophenolica</name>
    <dbReference type="NCBI Taxonomy" id="301154"/>
    <lineage>
        <taxon>Bacteria</taxon>
        <taxon>Pseudomonadati</taxon>
        <taxon>Pseudomonadota</taxon>
        <taxon>Alphaproteobacteria</taxon>
        <taxon>Sphingomonadales</taxon>
        <taxon>Sphingomonadaceae</taxon>
        <taxon>Sphingomonas</taxon>
    </lineage>
</organism>
<dbReference type="InterPro" id="IPR032710">
    <property type="entry name" value="NTF2-like_dom_sf"/>
</dbReference>
<feature type="chain" id="PRO_5021335898" evidence="1">
    <location>
        <begin position="24"/>
        <end position="167"/>
    </location>
</feature>
<dbReference type="Gene3D" id="3.10.450.50">
    <property type="match status" value="1"/>
</dbReference>
<dbReference type="AlphaFoldDB" id="A0A502CL44"/>
<keyword evidence="1" id="KW-0732">Signal</keyword>
<sequence length="167" mass="18053">MSFRYSWPMGLTLAVSLSAAGMAKPPTASEMKAEKAAIIELRRANNAAIAASDLDGTMRMAADDYVLVGGNDGIIRSKEEMRQRWADDFASPHPANRCVRQPANITVGQAGGVLRAAEIGNWRCPAERPSGAATPYGTYLAHWSKRSTEWRLVSHNYVTLGCRGPGC</sequence>
<protein>
    <submittedName>
        <fullName evidence="3">DUF4440 domain-containing protein</fullName>
    </submittedName>
</protein>
<evidence type="ECO:0000313" key="4">
    <source>
        <dbReference type="Proteomes" id="UP000318413"/>
    </source>
</evidence>